<dbReference type="Proteomes" id="UP000653454">
    <property type="component" value="Unassembled WGS sequence"/>
</dbReference>
<dbReference type="EMBL" id="CAJHNJ030000023">
    <property type="protein sequence ID" value="CAG9119969.1"/>
    <property type="molecule type" value="Genomic_DNA"/>
</dbReference>
<name>A0A8S4EW46_PLUXY</name>
<gene>
    <name evidence="1" type="ORF">PLXY2_LOCUS6967</name>
</gene>
<keyword evidence="2" id="KW-1185">Reference proteome</keyword>
<accession>A0A8S4EW46</accession>
<reference evidence="1" key="1">
    <citation type="submission" date="2020-11" db="EMBL/GenBank/DDBJ databases">
        <authorList>
            <person name="Whiteford S."/>
        </authorList>
    </citation>
    <scope>NUCLEOTIDE SEQUENCE</scope>
</reference>
<dbReference type="GO" id="GO:0005739">
    <property type="term" value="C:mitochondrion"/>
    <property type="evidence" value="ECO:0007669"/>
    <property type="project" value="GOC"/>
</dbReference>
<dbReference type="InterPro" id="IPR003205">
    <property type="entry name" value="Cyt_c_oxidase_su8"/>
</dbReference>
<evidence type="ECO:0000313" key="2">
    <source>
        <dbReference type="Proteomes" id="UP000653454"/>
    </source>
</evidence>
<comment type="caution">
    <text evidence="1">The sequence shown here is derived from an EMBL/GenBank/DDBJ whole genome shotgun (WGS) entry which is preliminary data.</text>
</comment>
<dbReference type="AlphaFoldDB" id="A0A8S4EW46"/>
<dbReference type="Pfam" id="PF02285">
    <property type="entry name" value="COX8"/>
    <property type="match status" value="1"/>
</dbReference>
<evidence type="ECO:0000313" key="1">
    <source>
        <dbReference type="EMBL" id="CAG9119969.1"/>
    </source>
</evidence>
<protein>
    <submittedName>
        <fullName evidence="1">(diamondback moth) hypothetical protein</fullName>
    </submittedName>
</protein>
<proteinExistence type="predicted"/>
<sequence length="69" mass="7710">MLAIRNLLRVTPQVSRNVVQQRSMSAISTPARNKVSKGELLFLSAAMVIGWTAIPAWVLVNIKNYRSKD</sequence>
<organism evidence="1 2">
    <name type="scientific">Plutella xylostella</name>
    <name type="common">Diamondback moth</name>
    <name type="synonym">Plutella maculipennis</name>
    <dbReference type="NCBI Taxonomy" id="51655"/>
    <lineage>
        <taxon>Eukaryota</taxon>
        <taxon>Metazoa</taxon>
        <taxon>Ecdysozoa</taxon>
        <taxon>Arthropoda</taxon>
        <taxon>Hexapoda</taxon>
        <taxon>Insecta</taxon>
        <taxon>Pterygota</taxon>
        <taxon>Neoptera</taxon>
        <taxon>Endopterygota</taxon>
        <taxon>Lepidoptera</taxon>
        <taxon>Glossata</taxon>
        <taxon>Ditrysia</taxon>
        <taxon>Yponomeutoidea</taxon>
        <taxon>Plutellidae</taxon>
        <taxon>Plutella</taxon>
    </lineage>
</organism>
<dbReference type="GO" id="GO:0006123">
    <property type="term" value="P:mitochondrial electron transport, cytochrome c to oxygen"/>
    <property type="evidence" value="ECO:0007669"/>
    <property type="project" value="InterPro"/>
</dbReference>